<keyword evidence="2" id="KW-1185">Reference proteome</keyword>
<name>A0A5D0G212_9FLAO</name>
<comment type="caution">
    <text evidence="1">The sequence shown here is derived from an EMBL/GenBank/DDBJ whole genome shotgun (WGS) entry which is preliminary data.</text>
</comment>
<dbReference type="OrthoDB" id="981199at2"/>
<reference evidence="1 2" key="1">
    <citation type="submission" date="2019-08" db="EMBL/GenBank/DDBJ databases">
        <title>Formosa sediminis sp. nov., isolated from marine sediment.</title>
        <authorList>
            <person name="Cao W.R."/>
        </authorList>
    </citation>
    <scope>NUCLEOTIDE SEQUENCE [LARGE SCALE GENOMIC DNA]</scope>
    <source>
        <strain evidence="1 2">1494</strain>
    </source>
</reference>
<dbReference type="EMBL" id="VSFC01000052">
    <property type="protein sequence ID" value="TYA52976.1"/>
    <property type="molecule type" value="Genomic_DNA"/>
</dbReference>
<organism evidence="1 2">
    <name type="scientific">Formosa maritima</name>
    <dbReference type="NCBI Taxonomy" id="2592046"/>
    <lineage>
        <taxon>Bacteria</taxon>
        <taxon>Pseudomonadati</taxon>
        <taxon>Bacteroidota</taxon>
        <taxon>Flavobacteriia</taxon>
        <taxon>Flavobacteriales</taxon>
        <taxon>Flavobacteriaceae</taxon>
        <taxon>Formosa</taxon>
    </lineage>
</organism>
<evidence type="ECO:0000313" key="1">
    <source>
        <dbReference type="EMBL" id="TYA52976.1"/>
    </source>
</evidence>
<gene>
    <name evidence="1" type="ORF">FVF61_09935</name>
</gene>
<dbReference type="Proteomes" id="UP000324550">
    <property type="component" value="Unassembled WGS sequence"/>
</dbReference>
<evidence type="ECO:0000313" key="2">
    <source>
        <dbReference type="Proteomes" id="UP000324550"/>
    </source>
</evidence>
<dbReference type="RefSeq" id="WP_148455864.1">
    <property type="nucleotide sequence ID" value="NZ_VSFC01000052.1"/>
</dbReference>
<accession>A0A5D0G212</accession>
<proteinExistence type="predicted"/>
<dbReference type="InterPro" id="IPR034660">
    <property type="entry name" value="DinB/YfiT-like"/>
</dbReference>
<protein>
    <submittedName>
        <fullName evidence="1">DUF1569 domain-containing protein</fullName>
    </submittedName>
</protein>
<dbReference type="Gene3D" id="1.20.120.450">
    <property type="entry name" value="dinb family like domain"/>
    <property type="match status" value="1"/>
</dbReference>
<dbReference type="AlphaFoldDB" id="A0A5D0G212"/>
<sequence>MLNRDPELLLPLIKELENYIEFKDKINKLVSTSDVAWQIDHSLKVFNLVSETLLNSNPELYTSKFNKWRLLLFTIGYFPRGKVKAPKYVQPPENITIEDLETQLEVANKNIEKIKLADRNAHFKHFIFGVLNKKRTIRFIELHTKHHLKIIRDMIK</sequence>